<proteinExistence type="inferred from homology"/>
<evidence type="ECO:0000256" key="3">
    <source>
        <dbReference type="ARBA" id="ARBA00022679"/>
    </source>
</evidence>
<keyword evidence="6 7" id="KW-0472">Membrane</keyword>
<dbReference type="InterPro" id="IPR017475">
    <property type="entry name" value="EPS_sugar_tfrase"/>
</dbReference>
<feature type="transmembrane region" description="Helical" evidence="7">
    <location>
        <begin position="38"/>
        <end position="55"/>
    </location>
</feature>
<evidence type="ECO:0000256" key="5">
    <source>
        <dbReference type="ARBA" id="ARBA00022989"/>
    </source>
</evidence>
<evidence type="ECO:0000256" key="1">
    <source>
        <dbReference type="ARBA" id="ARBA00004141"/>
    </source>
</evidence>
<accession>A0A1F4UFT4</accession>
<protein>
    <recommendedName>
        <fullName evidence="8">Bacterial sugar transferase domain-containing protein</fullName>
    </recommendedName>
</protein>
<evidence type="ECO:0000313" key="9">
    <source>
        <dbReference type="EMBL" id="OGC43779.1"/>
    </source>
</evidence>
<dbReference type="AlphaFoldDB" id="A0A1F4UFT4"/>
<dbReference type="Proteomes" id="UP000177025">
    <property type="component" value="Unassembled WGS sequence"/>
</dbReference>
<comment type="subcellular location">
    <subcellularLocation>
        <location evidence="1">Membrane</location>
        <topology evidence="1">Multi-pass membrane protein</topology>
    </subcellularLocation>
</comment>
<keyword evidence="5 7" id="KW-1133">Transmembrane helix</keyword>
<dbReference type="InterPro" id="IPR003362">
    <property type="entry name" value="Bact_transf"/>
</dbReference>
<evidence type="ECO:0000256" key="7">
    <source>
        <dbReference type="SAM" id="Phobius"/>
    </source>
</evidence>
<comment type="similarity">
    <text evidence="2">Belongs to the bacterial sugar transferase family.</text>
</comment>
<feature type="transmembrane region" description="Helical" evidence="7">
    <location>
        <begin position="251"/>
        <end position="272"/>
    </location>
</feature>
<dbReference type="PANTHER" id="PTHR30576">
    <property type="entry name" value="COLANIC BIOSYNTHESIS UDP-GLUCOSE LIPID CARRIER TRANSFERASE"/>
    <property type="match status" value="1"/>
</dbReference>
<dbReference type="GO" id="GO:0016780">
    <property type="term" value="F:phosphotransferase activity, for other substituted phosphate groups"/>
    <property type="evidence" value="ECO:0007669"/>
    <property type="project" value="TreeGrafter"/>
</dbReference>
<dbReference type="EMBL" id="MEUM01000008">
    <property type="protein sequence ID" value="OGC43779.1"/>
    <property type="molecule type" value="Genomic_DNA"/>
</dbReference>
<evidence type="ECO:0000313" key="10">
    <source>
        <dbReference type="Proteomes" id="UP000177025"/>
    </source>
</evidence>
<feature type="transmembrane region" description="Helical" evidence="7">
    <location>
        <begin position="76"/>
        <end position="99"/>
    </location>
</feature>
<feature type="transmembrane region" description="Helical" evidence="7">
    <location>
        <begin position="7"/>
        <end position="26"/>
    </location>
</feature>
<feature type="transmembrane region" description="Helical" evidence="7">
    <location>
        <begin position="105"/>
        <end position="122"/>
    </location>
</feature>
<reference evidence="9 10" key="1">
    <citation type="journal article" date="2016" name="Nat. Commun.">
        <title>Thousands of microbial genomes shed light on interconnected biogeochemical processes in an aquifer system.</title>
        <authorList>
            <person name="Anantharaman K."/>
            <person name="Brown C.T."/>
            <person name="Hug L.A."/>
            <person name="Sharon I."/>
            <person name="Castelle C.J."/>
            <person name="Probst A.J."/>
            <person name="Thomas B.C."/>
            <person name="Singh A."/>
            <person name="Wilkins M.J."/>
            <person name="Karaoz U."/>
            <person name="Brodie E.L."/>
            <person name="Williams K.H."/>
            <person name="Hubbard S.S."/>
            <person name="Banfield J.F."/>
        </authorList>
    </citation>
    <scope>NUCLEOTIDE SEQUENCE [LARGE SCALE GENOMIC DNA]</scope>
</reference>
<sequence>MSRRTEIILTIIGDAVFLVFAFFIAWKASEINQSLLSFHALLGNFIALVYWLFLFQTFDLYESRTRIQLINETFKVIQVIFLGFLIVLATAYVLGIDFIKARGFIPSYLIMMGIVIAWRFLWRGLFGEYKKPAQEKVLIFQNGDHIDNYGHFSVVEKIKLSSINPTIPASILDYNGVDGIIIESSGNKPEQMLKIISQLAATRFEIFVSPKLYPLVYQYFLVQKVSESPFLKVIFHPLSTWDRFLKRIVDITLAILGLIIFGPIMLFSALIIRLDSEGPVLYRQKRVGFRGSNFTLLKFRSMITDAEKHTGPVWARKNDHRITRMGSIMRPLRIDELPQLFNVLDGDMSFIGPRPERPSFVEQLKKKIPLYSLRLSVHPGITGLAQVKHRYDRSIEDVKSKLEHDLEYINNMSLRLDLKIFFKTILTVLKREGAH</sequence>
<feature type="domain" description="Bacterial sugar transferase" evidence="8">
    <location>
        <begin position="246"/>
        <end position="430"/>
    </location>
</feature>
<name>A0A1F4UFT4_UNCW3</name>
<organism evidence="9 10">
    <name type="scientific">candidate division WOR-3 bacterium RBG_13_43_14</name>
    <dbReference type="NCBI Taxonomy" id="1802590"/>
    <lineage>
        <taxon>Bacteria</taxon>
        <taxon>Bacteria division WOR-3</taxon>
    </lineage>
</organism>
<dbReference type="NCBIfam" id="TIGR03025">
    <property type="entry name" value="EPS_sugtrans"/>
    <property type="match status" value="1"/>
</dbReference>
<evidence type="ECO:0000256" key="6">
    <source>
        <dbReference type="ARBA" id="ARBA00023136"/>
    </source>
</evidence>
<gene>
    <name evidence="9" type="ORF">A2Y85_04560</name>
</gene>
<evidence type="ECO:0000256" key="2">
    <source>
        <dbReference type="ARBA" id="ARBA00006464"/>
    </source>
</evidence>
<keyword evidence="4 7" id="KW-0812">Transmembrane</keyword>
<evidence type="ECO:0000259" key="8">
    <source>
        <dbReference type="Pfam" id="PF02397"/>
    </source>
</evidence>
<keyword evidence="3" id="KW-0808">Transferase</keyword>
<comment type="caution">
    <text evidence="9">The sequence shown here is derived from an EMBL/GenBank/DDBJ whole genome shotgun (WGS) entry which is preliminary data.</text>
</comment>
<dbReference type="GO" id="GO:0016020">
    <property type="term" value="C:membrane"/>
    <property type="evidence" value="ECO:0007669"/>
    <property type="project" value="UniProtKB-SubCell"/>
</dbReference>
<dbReference type="PANTHER" id="PTHR30576:SF0">
    <property type="entry name" value="UNDECAPRENYL-PHOSPHATE N-ACETYLGALACTOSAMINYL 1-PHOSPHATE TRANSFERASE-RELATED"/>
    <property type="match status" value="1"/>
</dbReference>
<dbReference type="Pfam" id="PF02397">
    <property type="entry name" value="Bac_transf"/>
    <property type="match status" value="1"/>
</dbReference>
<evidence type="ECO:0000256" key="4">
    <source>
        <dbReference type="ARBA" id="ARBA00022692"/>
    </source>
</evidence>